<gene>
    <name evidence="1" type="ORF">CF651_14870</name>
</gene>
<dbReference type="AlphaFoldDB" id="A0A229URW5"/>
<dbReference type="Proteomes" id="UP000215509">
    <property type="component" value="Unassembled WGS sequence"/>
</dbReference>
<reference evidence="1 2" key="1">
    <citation type="submission" date="2017-07" db="EMBL/GenBank/DDBJ databases">
        <title>Genome sequencing and assembly of Paenibacillus rigui.</title>
        <authorList>
            <person name="Mayilraj S."/>
        </authorList>
    </citation>
    <scope>NUCLEOTIDE SEQUENCE [LARGE SCALE GENOMIC DNA]</scope>
    <source>
        <strain evidence="1 2">JCM 16352</strain>
    </source>
</reference>
<name>A0A229URW5_9BACL</name>
<proteinExistence type="predicted"/>
<evidence type="ECO:0000313" key="2">
    <source>
        <dbReference type="Proteomes" id="UP000215509"/>
    </source>
</evidence>
<evidence type="ECO:0000313" key="1">
    <source>
        <dbReference type="EMBL" id="OXM85659.1"/>
    </source>
</evidence>
<dbReference type="EMBL" id="NMQW01000020">
    <property type="protein sequence ID" value="OXM85659.1"/>
    <property type="molecule type" value="Genomic_DNA"/>
</dbReference>
<keyword evidence="2" id="KW-1185">Reference proteome</keyword>
<comment type="caution">
    <text evidence="1">The sequence shown here is derived from an EMBL/GenBank/DDBJ whole genome shotgun (WGS) entry which is preliminary data.</text>
</comment>
<accession>A0A229URW5</accession>
<protein>
    <submittedName>
        <fullName evidence="1">Uncharacterized protein</fullName>
    </submittedName>
</protein>
<organism evidence="1 2">
    <name type="scientific">Paenibacillus rigui</name>
    <dbReference type="NCBI Taxonomy" id="554312"/>
    <lineage>
        <taxon>Bacteria</taxon>
        <taxon>Bacillati</taxon>
        <taxon>Bacillota</taxon>
        <taxon>Bacilli</taxon>
        <taxon>Bacillales</taxon>
        <taxon>Paenibacillaceae</taxon>
        <taxon>Paenibacillus</taxon>
    </lineage>
</organism>
<sequence>MSRNEIRMKNGKRESMPSVQVVRRLPIAAKGIKLIVVNSKLCRSDRLDRRQRGCGNARTMLPARRGADVDWTLSDGARA</sequence>